<dbReference type="InterPro" id="IPR035490">
    <property type="entry name" value="GlmS/FrlB_SIS"/>
</dbReference>
<dbReference type="FunFam" id="3.60.20.10:FF:000006">
    <property type="entry name" value="Glutamine--fructose-6-phosphate aminotransferase [isomerizing]"/>
    <property type="match status" value="1"/>
</dbReference>
<name>C0GCM5_DETAL</name>
<dbReference type="PANTHER" id="PTHR10937:SF0">
    <property type="entry name" value="GLUTAMINE--FRUCTOSE-6-PHOSPHATE TRANSAMINASE (ISOMERIZING)"/>
    <property type="match status" value="1"/>
</dbReference>
<evidence type="ECO:0000259" key="11">
    <source>
        <dbReference type="PROSITE" id="PS51278"/>
    </source>
</evidence>
<dbReference type="GO" id="GO:0004360">
    <property type="term" value="F:glutamine-fructose-6-phosphate transaminase (isomerizing) activity"/>
    <property type="evidence" value="ECO:0007669"/>
    <property type="project" value="UniProtKB-UniRule"/>
</dbReference>
<dbReference type="SUPFAM" id="SSF53697">
    <property type="entry name" value="SIS domain"/>
    <property type="match status" value="1"/>
</dbReference>
<dbReference type="NCBIfam" id="TIGR01135">
    <property type="entry name" value="glmS"/>
    <property type="match status" value="1"/>
</dbReference>
<keyword evidence="14" id="KW-1185">Reference proteome</keyword>
<dbReference type="AlphaFoldDB" id="C0GCM5"/>
<keyword evidence="8" id="KW-0677">Repeat</keyword>
<evidence type="ECO:0000256" key="7">
    <source>
        <dbReference type="ARBA" id="ARBA00022679"/>
    </source>
</evidence>
<keyword evidence="7 10" id="KW-0808">Transferase</keyword>
<dbReference type="FunFam" id="3.40.50.10490:FF:000001">
    <property type="entry name" value="Glutamine--fructose-6-phosphate aminotransferase [isomerizing]"/>
    <property type="match status" value="1"/>
</dbReference>
<dbReference type="InterPro" id="IPR001347">
    <property type="entry name" value="SIS_dom"/>
</dbReference>
<evidence type="ECO:0000259" key="12">
    <source>
        <dbReference type="PROSITE" id="PS51464"/>
    </source>
</evidence>
<evidence type="ECO:0000256" key="2">
    <source>
        <dbReference type="ARBA" id="ARBA00004496"/>
    </source>
</evidence>
<evidence type="ECO:0000256" key="1">
    <source>
        <dbReference type="ARBA" id="ARBA00001031"/>
    </source>
</evidence>
<dbReference type="InterPro" id="IPR035466">
    <property type="entry name" value="GlmS/AgaS_SIS"/>
</dbReference>
<dbReference type="NCBIfam" id="NF001484">
    <property type="entry name" value="PRK00331.1"/>
    <property type="match status" value="1"/>
</dbReference>
<dbReference type="STRING" id="555088.DealDRAFT_0234"/>
<comment type="subunit">
    <text evidence="10">Homodimer.</text>
</comment>
<dbReference type="PROSITE" id="PS51464">
    <property type="entry name" value="SIS"/>
    <property type="match status" value="2"/>
</dbReference>
<accession>C0GCM5</accession>
<evidence type="ECO:0000256" key="9">
    <source>
        <dbReference type="ARBA" id="ARBA00022962"/>
    </source>
</evidence>
<evidence type="ECO:0000256" key="6">
    <source>
        <dbReference type="ARBA" id="ARBA00022576"/>
    </source>
</evidence>
<evidence type="ECO:0000256" key="8">
    <source>
        <dbReference type="ARBA" id="ARBA00022737"/>
    </source>
</evidence>
<dbReference type="Pfam" id="PF01380">
    <property type="entry name" value="SIS"/>
    <property type="match status" value="2"/>
</dbReference>
<dbReference type="GO" id="GO:0006002">
    <property type="term" value="P:fructose 6-phosphate metabolic process"/>
    <property type="evidence" value="ECO:0007669"/>
    <property type="project" value="TreeGrafter"/>
</dbReference>
<feature type="initiator methionine" description="Removed" evidence="10">
    <location>
        <position position="1"/>
    </location>
</feature>
<dbReference type="InterPro" id="IPR005855">
    <property type="entry name" value="GFAT"/>
</dbReference>
<dbReference type="Proteomes" id="UP000006443">
    <property type="component" value="Unassembled WGS sequence"/>
</dbReference>
<dbReference type="EMBL" id="ACJM01000001">
    <property type="protein sequence ID" value="EEG78960.1"/>
    <property type="molecule type" value="Genomic_DNA"/>
</dbReference>
<feature type="domain" description="SIS" evidence="12">
    <location>
        <begin position="285"/>
        <end position="424"/>
    </location>
</feature>
<dbReference type="GO" id="GO:0097367">
    <property type="term" value="F:carbohydrate derivative binding"/>
    <property type="evidence" value="ECO:0007669"/>
    <property type="project" value="InterPro"/>
</dbReference>
<evidence type="ECO:0000313" key="13">
    <source>
        <dbReference type="EMBL" id="EEG78960.1"/>
    </source>
</evidence>
<dbReference type="RefSeq" id="WP_008514057.1">
    <property type="nucleotide sequence ID" value="NZ_ACJM01000001.1"/>
</dbReference>
<comment type="subcellular location">
    <subcellularLocation>
        <location evidence="2 10">Cytoplasm</location>
    </subcellularLocation>
</comment>
<comment type="catalytic activity">
    <reaction evidence="1 10">
        <text>D-fructose 6-phosphate + L-glutamine = D-glucosamine 6-phosphate + L-glutamate</text>
        <dbReference type="Rhea" id="RHEA:13237"/>
        <dbReference type="ChEBI" id="CHEBI:29985"/>
        <dbReference type="ChEBI" id="CHEBI:58359"/>
        <dbReference type="ChEBI" id="CHEBI:58725"/>
        <dbReference type="ChEBI" id="CHEBI:61527"/>
        <dbReference type="EC" id="2.6.1.16"/>
    </reaction>
</comment>
<organism evidence="13 14">
    <name type="scientific">Dethiobacter alkaliphilus AHT 1</name>
    <dbReference type="NCBI Taxonomy" id="555088"/>
    <lineage>
        <taxon>Bacteria</taxon>
        <taxon>Bacillati</taxon>
        <taxon>Bacillota</taxon>
        <taxon>Dethiobacteria</taxon>
        <taxon>Dethiobacterales</taxon>
        <taxon>Dethiobacteraceae</taxon>
        <taxon>Dethiobacter</taxon>
    </lineage>
</organism>
<dbReference type="GO" id="GO:0006487">
    <property type="term" value="P:protein N-linked glycosylation"/>
    <property type="evidence" value="ECO:0007669"/>
    <property type="project" value="TreeGrafter"/>
</dbReference>
<keyword evidence="9" id="KW-0315">Glutamine amidotransferase</keyword>
<evidence type="ECO:0000256" key="5">
    <source>
        <dbReference type="ARBA" id="ARBA00022490"/>
    </source>
</evidence>
<evidence type="ECO:0000256" key="4">
    <source>
        <dbReference type="ARBA" id="ARBA00016090"/>
    </source>
</evidence>
<dbReference type="InterPro" id="IPR017932">
    <property type="entry name" value="GATase_2_dom"/>
</dbReference>
<keyword evidence="6 10" id="KW-0032">Aminotransferase</keyword>
<dbReference type="GO" id="GO:0005829">
    <property type="term" value="C:cytosol"/>
    <property type="evidence" value="ECO:0007669"/>
    <property type="project" value="TreeGrafter"/>
</dbReference>
<comment type="function">
    <text evidence="10">Catalyzes the first step in hexosamine metabolism, converting fructose-6P into glucosamine-6P using glutamine as a nitrogen source.</text>
</comment>
<reference evidence="13 14" key="1">
    <citation type="submission" date="2009-02" db="EMBL/GenBank/DDBJ databases">
        <title>Sequencing of the draft genome and assembly of Dethiobacter alkaliphilus AHT 1.</title>
        <authorList>
            <consortium name="US DOE Joint Genome Institute (JGI-PGF)"/>
            <person name="Lucas S."/>
            <person name="Copeland A."/>
            <person name="Lapidus A."/>
            <person name="Glavina del Rio T."/>
            <person name="Dalin E."/>
            <person name="Tice H."/>
            <person name="Bruce D."/>
            <person name="Goodwin L."/>
            <person name="Pitluck S."/>
            <person name="Larimer F."/>
            <person name="Land M.L."/>
            <person name="Hauser L."/>
            <person name="Muyzer G."/>
        </authorList>
    </citation>
    <scope>NUCLEOTIDE SEQUENCE [LARGE SCALE GENOMIC DNA]</scope>
    <source>
        <strain evidence="13 14">AHT 1</strain>
    </source>
</reference>
<keyword evidence="5 10" id="KW-0963">Cytoplasm</keyword>
<dbReference type="Gene3D" id="3.40.50.10490">
    <property type="entry name" value="Glucose-6-phosphate isomerase like protein, domain 1"/>
    <property type="match status" value="2"/>
</dbReference>
<dbReference type="eggNOG" id="COG0449">
    <property type="taxonomic scope" value="Bacteria"/>
</dbReference>
<feature type="active site" description="For Fru-6P isomerization activity" evidence="10">
    <location>
        <position position="603"/>
    </location>
</feature>
<dbReference type="HAMAP" id="MF_00164">
    <property type="entry name" value="GlmS"/>
    <property type="match status" value="1"/>
</dbReference>
<feature type="active site" description="Nucleophile; for GATase activity" evidence="10">
    <location>
        <position position="2"/>
    </location>
</feature>
<dbReference type="PROSITE" id="PS51278">
    <property type="entry name" value="GATASE_TYPE_2"/>
    <property type="match status" value="1"/>
</dbReference>
<dbReference type="FunFam" id="3.40.50.10490:FF:000002">
    <property type="entry name" value="Glutamine--fructose-6-phosphate aminotransferase [isomerizing]"/>
    <property type="match status" value="1"/>
</dbReference>
<dbReference type="PANTHER" id="PTHR10937">
    <property type="entry name" value="GLUCOSAMINE--FRUCTOSE-6-PHOSPHATE AMINOTRANSFERASE, ISOMERIZING"/>
    <property type="match status" value="1"/>
</dbReference>
<dbReference type="GO" id="GO:0046349">
    <property type="term" value="P:amino sugar biosynthetic process"/>
    <property type="evidence" value="ECO:0007669"/>
    <property type="project" value="UniProtKB-ARBA"/>
</dbReference>
<dbReference type="CDD" id="cd00714">
    <property type="entry name" value="GFAT"/>
    <property type="match status" value="1"/>
</dbReference>
<evidence type="ECO:0000256" key="3">
    <source>
        <dbReference type="ARBA" id="ARBA00012916"/>
    </source>
</evidence>
<dbReference type="InterPro" id="IPR029055">
    <property type="entry name" value="Ntn_hydrolases_N"/>
</dbReference>
<dbReference type="SUPFAM" id="SSF56235">
    <property type="entry name" value="N-terminal nucleophile aminohydrolases (Ntn hydrolases)"/>
    <property type="match status" value="1"/>
</dbReference>
<feature type="domain" description="SIS" evidence="12">
    <location>
        <begin position="457"/>
        <end position="598"/>
    </location>
</feature>
<gene>
    <name evidence="10" type="primary">glmS</name>
    <name evidence="13" type="ORF">DealDRAFT_0234</name>
</gene>
<comment type="caution">
    <text evidence="13">The sequence shown here is derived from an EMBL/GenBank/DDBJ whole genome shotgun (WGS) entry which is preliminary data.</text>
</comment>
<proteinExistence type="inferred from homology"/>
<dbReference type="Gene3D" id="3.60.20.10">
    <property type="entry name" value="Glutamine Phosphoribosylpyrophosphate, subunit 1, domain 1"/>
    <property type="match status" value="1"/>
</dbReference>
<evidence type="ECO:0000313" key="14">
    <source>
        <dbReference type="Proteomes" id="UP000006443"/>
    </source>
</evidence>
<dbReference type="GO" id="GO:0005975">
    <property type="term" value="P:carbohydrate metabolic process"/>
    <property type="evidence" value="ECO:0007669"/>
    <property type="project" value="UniProtKB-UniRule"/>
</dbReference>
<dbReference type="CDD" id="cd05009">
    <property type="entry name" value="SIS_GlmS_GlmD_2"/>
    <property type="match status" value="1"/>
</dbReference>
<protein>
    <recommendedName>
        <fullName evidence="4 10">Glutamine--fructose-6-phosphate aminotransferase [isomerizing]</fullName>
        <ecNumber evidence="3 10">2.6.1.16</ecNumber>
    </recommendedName>
    <alternativeName>
        <fullName evidence="10">D-fructose-6-phosphate amidotransferase</fullName>
    </alternativeName>
    <alternativeName>
        <fullName evidence="10">GFAT</fullName>
    </alternativeName>
    <alternativeName>
        <fullName evidence="10">Glucosamine-6-phosphate synthase</fullName>
    </alternativeName>
    <alternativeName>
        <fullName evidence="10">Hexosephosphate aminotransferase</fullName>
    </alternativeName>
    <alternativeName>
        <fullName evidence="10">L-glutamine--D-fructose-6-phosphate amidotransferase</fullName>
    </alternativeName>
</protein>
<sequence length="608" mass="66990">MCGIVGYIGGQQAYPILIEGLSKLEYRGYDSAGVALLDDSGVEIIKSVGRLQNLEEKVGNEVPAGTMGIGHTRWATHGRPCDENAHPHSDCSGQYVVIHNGIIENYHALREWLTSVGHTFRSETDTEVLAHLVEHYFQGDLKQTVRQVLEKVTGSYGIVVMSERDPDRLICARKDSPLIIGLGDGENFIASDIPALLKYTRDTIILEDGELAEVTRDSVVVEGSDGKQLQKEIYHVKWDAVAAEKEGYDHFMLKEIHEQPKAIRDTLRGRLTEGGLVNLAELNLAEDQIWQLRKIVMVACGTAYHAGLVGKYVFENLLRLPVEVDVASEFRYRDPLLGEDTLVVVISQSGETADTLAAMRLARQKGSPVVAITNVVGSTVSREADRVLYTWAGPEIAVASTKAYTTQLVVLYLLALQLGQTAGIVAEEEIKNMTEALQNIPADVERILEQEESVKDFANHIKDWEHAFFIGRGLDYAVALEGSLKLKEISYIHAEAYAAGELKHGTLALITENIPIIALATQPALYEKMWSNIKEVKARDAYVFGIVTAGDDETEKEVDVIFAIPKTIPILSPILSVIPLQLISYHASVLRGCDVDKPRNLAKSVTVE</sequence>
<dbReference type="InterPro" id="IPR046348">
    <property type="entry name" value="SIS_dom_sf"/>
</dbReference>
<dbReference type="Pfam" id="PF13522">
    <property type="entry name" value="GATase_6"/>
    <property type="match status" value="1"/>
</dbReference>
<dbReference type="OrthoDB" id="106547at2"/>
<dbReference type="GO" id="GO:0006047">
    <property type="term" value="P:UDP-N-acetylglucosamine metabolic process"/>
    <property type="evidence" value="ECO:0007669"/>
    <property type="project" value="TreeGrafter"/>
</dbReference>
<dbReference type="InterPro" id="IPR047084">
    <property type="entry name" value="GFAT_N"/>
</dbReference>
<evidence type="ECO:0000256" key="10">
    <source>
        <dbReference type="HAMAP-Rule" id="MF_00164"/>
    </source>
</evidence>
<dbReference type="CDD" id="cd05008">
    <property type="entry name" value="SIS_GlmS_GlmD_1"/>
    <property type="match status" value="1"/>
</dbReference>
<dbReference type="EC" id="2.6.1.16" evidence="3 10"/>
<feature type="domain" description="Glutamine amidotransferase type-2" evidence="11">
    <location>
        <begin position="2"/>
        <end position="217"/>
    </location>
</feature>